<organism evidence="2 3">
    <name type="scientific">Pseudozyma antarctica</name>
    <name type="common">Yeast</name>
    <name type="synonym">Candida antarctica</name>
    <dbReference type="NCBI Taxonomy" id="84753"/>
    <lineage>
        <taxon>Eukaryota</taxon>
        <taxon>Fungi</taxon>
        <taxon>Dikarya</taxon>
        <taxon>Basidiomycota</taxon>
        <taxon>Ustilaginomycotina</taxon>
        <taxon>Ustilaginomycetes</taxon>
        <taxon>Ustilaginales</taxon>
        <taxon>Ustilaginaceae</taxon>
        <taxon>Moesziomyces</taxon>
    </lineage>
</organism>
<accession>A0A5C3FIK7</accession>
<comment type="caution">
    <text evidence="2">The sequence shown here is derived from an EMBL/GenBank/DDBJ whole genome shotgun (WGS) entry which is preliminary data.</text>
</comment>
<evidence type="ECO:0000313" key="2">
    <source>
        <dbReference type="EMBL" id="SPO43595.1"/>
    </source>
</evidence>
<keyword evidence="3" id="KW-1185">Reference proteome</keyword>
<dbReference type="AlphaFoldDB" id="A0A5C3FIK7"/>
<feature type="region of interest" description="Disordered" evidence="1">
    <location>
        <begin position="24"/>
        <end position="61"/>
    </location>
</feature>
<gene>
    <name evidence="2" type="ORF">PSANT_01280</name>
</gene>
<proteinExistence type="predicted"/>
<evidence type="ECO:0000313" key="3">
    <source>
        <dbReference type="Proteomes" id="UP000325008"/>
    </source>
</evidence>
<sequence>MLLSSLLYPQSSQLVNWGLPSAAIEGASPQKKNPSGAAEKATRLGGSPEKPHVKKASAPDQRFRRQSVLAWLSDLRPLTYTHAHTRRTRPSHLAWAGKTGAVRLAMHQRARGRHAVVRT</sequence>
<name>A0A5C3FIK7_PSEA2</name>
<protein>
    <submittedName>
        <fullName evidence="2">Uncharacterized protein</fullName>
    </submittedName>
</protein>
<evidence type="ECO:0000256" key="1">
    <source>
        <dbReference type="SAM" id="MobiDB-lite"/>
    </source>
</evidence>
<dbReference type="EMBL" id="OOIQ01000002">
    <property type="protein sequence ID" value="SPO43595.1"/>
    <property type="molecule type" value="Genomic_DNA"/>
</dbReference>
<dbReference type="Proteomes" id="UP000325008">
    <property type="component" value="Unassembled WGS sequence"/>
</dbReference>
<reference evidence="2" key="1">
    <citation type="submission" date="2018-03" db="EMBL/GenBank/DDBJ databases">
        <authorList>
            <person name="Guldener U."/>
        </authorList>
    </citation>
    <scope>NUCLEOTIDE SEQUENCE [LARGE SCALE GENOMIC DNA]</scope>
    <source>
        <strain evidence="2">ATCC34888</strain>
    </source>
</reference>